<name>A0A8T0UX92_PANVG</name>
<organism evidence="2 3">
    <name type="scientific">Panicum virgatum</name>
    <name type="common">Blackwell switchgrass</name>
    <dbReference type="NCBI Taxonomy" id="38727"/>
    <lineage>
        <taxon>Eukaryota</taxon>
        <taxon>Viridiplantae</taxon>
        <taxon>Streptophyta</taxon>
        <taxon>Embryophyta</taxon>
        <taxon>Tracheophyta</taxon>
        <taxon>Spermatophyta</taxon>
        <taxon>Magnoliopsida</taxon>
        <taxon>Liliopsida</taxon>
        <taxon>Poales</taxon>
        <taxon>Poaceae</taxon>
        <taxon>PACMAD clade</taxon>
        <taxon>Panicoideae</taxon>
        <taxon>Panicodae</taxon>
        <taxon>Paniceae</taxon>
        <taxon>Panicinae</taxon>
        <taxon>Panicum</taxon>
        <taxon>Panicum sect. Hiantes</taxon>
    </lineage>
</organism>
<protein>
    <submittedName>
        <fullName evidence="2">Uncharacterized protein</fullName>
    </submittedName>
</protein>
<gene>
    <name evidence="2" type="ORF">PVAP13_3KG483994</name>
</gene>
<accession>A0A8T0UX92</accession>
<dbReference type="AlphaFoldDB" id="A0A8T0UX92"/>
<dbReference type="EMBL" id="CM029041">
    <property type="protein sequence ID" value="KAG2626867.1"/>
    <property type="molecule type" value="Genomic_DNA"/>
</dbReference>
<feature type="compositionally biased region" description="Basic and acidic residues" evidence="1">
    <location>
        <begin position="1"/>
        <end position="22"/>
    </location>
</feature>
<evidence type="ECO:0000256" key="1">
    <source>
        <dbReference type="SAM" id="MobiDB-lite"/>
    </source>
</evidence>
<sequence length="103" mass="11820">MVPGEQEERTRRREGWAQRRGEQGGLATGEQEERGSRRSAHDREPGGRGGGEQGDRQLASRRSAAADRRANRRSPWGDRRGWGKREEKKEGDNMWGPHVSEWR</sequence>
<feature type="compositionally biased region" description="Basic and acidic residues" evidence="1">
    <location>
        <begin position="64"/>
        <end position="92"/>
    </location>
</feature>
<comment type="caution">
    <text evidence="2">The sequence shown here is derived from an EMBL/GenBank/DDBJ whole genome shotgun (WGS) entry which is preliminary data.</text>
</comment>
<feature type="compositionally biased region" description="Basic and acidic residues" evidence="1">
    <location>
        <begin position="31"/>
        <end position="46"/>
    </location>
</feature>
<proteinExistence type="predicted"/>
<evidence type="ECO:0000313" key="2">
    <source>
        <dbReference type="EMBL" id="KAG2626867.1"/>
    </source>
</evidence>
<reference evidence="2" key="1">
    <citation type="submission" date="2020-05" db="EMBL/GenBank/DDBJ databases">
        <title>WGS assembly of Panicum virgatum.</title>
        <authorList>
            <person name="Lovell J.T."/>
            <person name="Jenkins J."/>
            <person name="Shu S."/>
            <person name="Juenger T.E."/>
            <person name="Schmutz J."/>
        </authorList>
    </citation>
    <scope>NUCLEOTIDE SEQUENCE</scope>
    <source>
        <strain evidence="2">AP13</strain>
    </source>
</reference>
<feature type="region of interest" description="Disordered" evidence="1">
    <location>
        <begin position="1"/>
        <end position="103"/>
    </location>
</feature>
<evidence type="ECO:0000313" key="3">
    <source>
        <dbReference type="Proteomes" id="UP000823388"/>
    </source>
</evidence>
<dbReference type="Proteomes" id="UP000823388">
    <property type="component" value="Chromosome 3K"/>
</dbReference>
<keyword evidence="3" id="KW-1185">Reference proteome</keyword>